<sequence length="25" mass="2556">MVGSVPPLRAPCSPLVAPPLLTALR</sequence>
<proteinExistence type="predicted"/>
<evidence type="ECO:0000313" key="2">
    <source>
        <dbReference type="Proteomes" id="UP000265520"/>
    </source>
</evidence>
<dbReference type="Proteomes" id="UP000265520">
    <property type="component" value="Unassembled WGS sequence"/>
</dbReference>
<dbReference type="AlphaFoldDB" id="A0A392PJJ9"/>
<comment type="caution">
    <text evidence="1">The sequence shown here is derived from an EMBL/GenBank/DDBJ whole genome shotgun (WGS) entry which is preliminary data.</text>
</comment>
<keyword evidence="2" id="KW-1185">Reference proteome</keyword>
<reference evidence="1 2" key="1">
    <citation type="journal article" date="2018" name="Front. Plant Sci.">
        <title>Red Clover (Trifolium pratense) and Zigzag Clover (T. medium) - A Picture of Genomic Similarities and Differences.</title>
        <authorList>
            <person name="Dluhosova J."/>
            <person name="Istvanek J."/>
            <person name="Nedelnik J."/>
            <person name="Repkova J."/>
        </authorList>
    </citation>
    <scope>NUCLEOTIDE SEQUENCE [LARGE SCALE GENOMIC DNA]</scope>
    <source>
        <strain evidence="2">cv. 10/8</strain>
        <tissue evidence="1">Leaf</tissue>
    </source>
</reference>
<evidence type="ECO:0000313" key="1">
    <source>
        <dbReference type="EMBL" id="MCI11817.1"/>
    </source>
</evidence>
<protein>
    <submittedName>
        <fullName evidence="1">Uncharacterized protein</fullName>
    </submittedName>
</protein>
<accession>A0A392PJJ9</accession>
<organism evidence="1 2">
    <name type="scientific">Trifolium medium</name>
    <dbReference type="NCBI Taxonomy" id="97028"/>
    <lineage>
        <taxon>Eukaryota</taxon>
        <taxon>Viridiplantae</taxon>
        <taxon>Streptophyta</taxon>
        <taxon>Embryophyta</taxon>
        <taxon>Tracheophyta</taxon>
        <taxon>Spermatophyta</taxon>
        <taxon>Magnoliopsida</taxon>
        <taxon>eudicotyledons</taxon>
        <taxon>Gunneridae</taxon>
        <taxon>Pentapetalae</taxon>
        <taxon>rosids</taxon>
        <taxon>fabids</taxon>
        <taxon>Fabales</taxon>
        <taxon>Fabaceae</taxon>
        <taxon>Papilionoideae</taxon>
        <taxon>50 kb inversion clade</taxon>
        <taxon>NPAAA clade</taxon>
        <taxon>Hologalegina</taxon>
        <taxon>IRL clade</taxon>
        <taxon>Trifolieae</taxon>
        <taxon>Trifolium</taxon>
    </lineage>
</organism>
<name>A0A392PJJ9_9FABA</name>
<gene>
    <name evidence="1" type="ORF">A2U01_0032919</name>
</gene>
<dbReference type="EMBL" id="LXQA010081616">
    <property type="protein sequence ID" value="MCI11817.1"/>
    <property type="molecule type" value="Genomic_DNA"/>
</dbReference>
<feature type="non-terminal residue" evidence="1">
    <location>
        <position position="25"/>
    </location>
</feature>